<dbReference type="CDD" id="cd09110">
    <property type="entry name" value="PLDc_CLS_1"/>
    <property type="match status" value="1"/>
</dbReference>
<feature type="domain" description="PLD phosphodiesterase" evidence="1">
    <location>
        <begin position="359"/>
        <end position="386"/>
    </location>
</feature>
<dbReference type="Proteomes" id="UP000243535">
    <property type="component" value="Unassembled WGS sequence"/>
</dbReference>
<accession>A0A0K6GUJ2</accession>
<keyword evidence="3" id="KW-1185">Reference proteome</keyword>
<protein>
    <submittedName>
        <fullName evidence="2">Phosphatidylserine/phosphatidylglycerophosphate/cardiolipin synthase or related enzyme</fullName>
    </submittedName>
</protein>
<reference evidence="3" key="1">
    <citation type="submission" date="2015-08" db="EMBL/GenBank/DDBJ databases">
        <authorList>
            <person name="Varghese N."/>
        </authorList>
    </citation>
    <scope>NUCLEOTIDE SEQUENCE [LARGE SCALE GENOMIC DNA]</scope>
    <source>
        <strain evidence="3">DSM 17901</strain>
    </source>
</reference>
<evidence type="ECO:0000259" key="1">
    <source>
        <dbReference type="PROSITE" id="PS50035"/>
    </source>
</evidence>
<dbReference type="Gene3D" id="3.30.870.10">
    <property type="entry name" value="Endonuclease Chain A"/>
    <property type="match status" value="2"/>
</dbReference>
<organism evidence="2 3">
    <name type="scientific">Gulbenkiania indica</name>
    <dbReference type="NCBI Taxonomy" id="375574"/>
    <lineage>
        <taxon>Bacteria</taxon>
        <taxon>Pseudomonadati</taxon>
        <taxon>Pseudomonadota</taxon>
        <taxon>Betaproteobacteria</taxon>
        <taxon>Neisseriales</taxon>
        <taxon>Chromobacteriaceae</taxon>
        <taxon>Gulbenkiania</taxon>
    </lineage>
</organism>
<evidence type="ECO:0000313" key="2">
    <source>
        <dbReference type="EMBL" id="CUA82209.1"/>
    </source>
</evidence>
<dbReference type="OrthoDB" id="9762009at2"/>
<sequence>MASTGHESSASRLQVAVRRWLRSRKADMGASEHLGARAGARLFYFNEDRSAPSGGPLFRKHAEVLTTALGATLSEGNAVRVLVNGPPTYEAMFRAIEGARDHINIESYIIDGEGPGKALADLLLAKRREGVRINVLFDSFGSLSTDRVYFDMLRDAGIAVWEFNPLRPLRNLLNRAFHLRDHRKLLIVDGRIAFIGGVNISSVYSPGLSKPDEKEEATQWRDTHLEIRGPVVKTLQRLFLDHWRSQSGRPAQRALYFPTLQPCGGQRIGVAACDAGRRRNPFYRSLVSAIDAAEERILVTVAYFVPPRRIVRALVRAARRGVEVRLMLPGFSDVWASLHAGRSLYGRLLHAGVKIYELHDAFLHAKTTVIDGVWTTVGSSNMDWRSYLHNAEANVIVLDTGLAREMEDLFWQDVEIAQPVTLEAWRGRGTLQRLAEWLARKFQFFL</sequence>
<dbReference type="Pfam" id="PF13091">
    <property type="entry name" value="PLDc_2"/>
    <property type="match status" value="2"/>
</dbReference>
<dbReference type="PANTHER" id="PTHR21248">
    <property type="entry name" value="CARDIOLIPIN SYNTHASE"/>
    <property type="match status" value="1"/>
</dbReference>
<dbReference type="GO" id="GO:0032049">
    <property type="term" value="P:cardiolipin biosynthetic process"/>
    <property type="evidence" value="ECO:0007669"/>
    <property type="project" value="UniProtKB-ARBA"/>
</dbReference>
<evidence type="ECO:0000313" key="3">
    <source>
        <dbReference type="Proteomes" id="UP000243535"/>
    </source>
</evidence>
<dbReference type="PROSITE" id="PS50035">
    <property type="entry name" value="PLD"/>
    <property type="match status" value="2"/>
</dbReference>
<gene>
    <name evidence="2" type="ORF">Ga0061063_1074</name>
</gene>
<dbReference type="SUPFAM" id="SSF56024">
    <property type="entry name" value="Phospholipase D/nuclease"/>
    <property type="match status" value="2"/>
</dbReference>
<feature type="domain" description="PLD phosphodiesterase" evidence="1">
    <location>
        <begin position="177"/>
        <end position="204"/>
    </location>
</feature>
<dbReference type="CDD" id="cd09159">
    <property type="entry name" value="PLDc_ybhO_like_2"/>
    <property type="match status" value="1"/>
</dbReference>
<dbReference type="PANTHER" id="PTHR21248:SF22">
    <property type="entry name" value="PHOSPHOLIPASE D"/>
    <property type="match status" value="1"/>
</dbReference>
<name>A0A0K6GUJ2_9NEIS</name>
<dbReference type="GO" id="GO:0030572">
    <property type="term" value="F:phosphatidyltransferase activity"/>
    <property type="evidence" value="ECO:0007669"/>
    <property type="project" value="UniProtKB-ARBA"/>
</dbReference>
<dbReference type="AlphaFoldDB" id="A0A0K6GUJ2"/>
<dbReference type="EMBL" id="CYHA01000002">
    <property type="protein sequence ID" value="CUA82209.1"/>
    <property type="molecule type" value="Genomic_DNA"/>
</dbReference>
<dbReference type="STRING" id="375574.GCA_001418035_00868"/>
<dbReference type="SMART" id="SM00155">
    <property type="entry name" value="PLDc"/>
    <property type="match status" value="2"/>
</dbReference>
<dbReference type="InterPro" id="IPR025202">
    <property type="entry name" value="PLD-like_dom"/>
</dbReference>
<dbReference type="InterPro" id="IPR001736">
    <property type="entry name" value="PLipase_D/transphosphatidylase"/>
</dbReference>
<proteinExistence type="predicted"/>